<dbReference type="InterPro" id="IPR029439">
    <property type="entry name" value="Wzt_C"/>
</dbReference>
<keyword evidence="8" id="KW-1185">Reference proteome</keyword>
<dbReference type="OrthoDB" id="9778870at2"/>
<evidence type="ECO:0000313" key="7">
    <source>
        <dbReference type="EMBL" id="MQL51394.1"/>
    </source>
</evidence>
<sequence length="450" mass="51724">MSTAVEVINLSKKFHLYQDRTQTLKEMIIFWNRQKMEDFWALRDINLSIPRGATVGLIGRNGSGKSTLLKIISRILYPTTGEVKINGRVSTLLELGAGFHPDFTGRENIFLNASILGLSRRETERHLRDIIDFAELEEFIDNPVRNYSSGMYVRLGFSVAVHVDPDILLVDEVMAVGDLAFQKKCLEKINEFRRRGKTIIFVAHDMSLVQRICDYVVWLEHGEIKAQGRPGEVINRYLDLVASREEERMLQEKEKSHGQSEWNEGETPTDQDAGDKHEQYIITDQTDPPARTNRWGNHQVEITAVKMFNHRGKESYSFECGQPATIAIHYIMHKPVSDLVFGIGIFRDDGLHCYGTNTDIDHFEIESLPPKGVVECQIQSIHFLEGRYFLDVAAHTKEGIPYDYWTRCLEFSIFSRIKDVGVARLEHGWVVLGNSERALLKNKIWRNKEQ</sequence>
<dbReference type="GO" id="GO:0016020">
    <property type="term" value="C:membrane"/>
    <property type="evidence" value="ECO:0007669"/>
    <property type="project" value="InterPro"/>
</dbReference>
<dbReference type="SUPFAM" id="SSF52540">
    <property type="entry name" value="P-loop containing nucleoside triphosphate hydrolases"/>
    <property type="match status" value="1"/>
</dbReference>
<dbReference type="AlphaFoldDB" id="A0A6N7IN84"/>
<dbReference type="InterPro" id="IPR003439">
    <property type="entry name" value="ABC_transporter-like_ATP-bd"/>
</dbReference>
<evidence type="ECO:0000256" key="2">
    <source>
        <dbReference type="ARBA" id="ARBA00022448"/>
    </source>
</evidence>
<dbReference type="PROSITE" id="PS50893">
    <property type="entry name" value="ABC_TRANSPORTER_2"/>
    <property type="match status" value="1"/>
</dbReference>
<dbReference type="InterPro" id="IPR015860">
    <property type="entry name" value="ABC_transpr_TagH-like"/>
</dbReference>
<evidence type="ECO:0000256" key="4">
    <source>
        <dbReference type="ARBA" id="ARBA00022840"/>
    </source>
</evidence>
<dbReference type="InterPro" id="IPR003593">
    <property type="entry name" value="AAA+_ATPase"/>
</dbReference>
<comment type="similarity">
    <text evidence="1">Belongs to the ABC transporter superfamily.</text>
</comment>
<evidence type="ECO:0000256" key="3">
    <source>
        <dbReference type="ARBA" id="ARBA00022741"/>
    </source>
</evidence>
<protein>
    <submittedName>
        <fullName evidence="7">ATP-binding cassette domain-containing protein</fullName>
    </submittedName>
</protein>
<keyword evidence="3" id="KW-0547">Nucleotide-binding</keyword>
<dbReference type="CDD" id="cd03220">
    <property type="entry name" value="ABC_KpsT_Wzt"/>
    <property type="match status" value="1"/>
</dbReference>
<keyword evidence="4 7" id="KW-0067">ATP-binding</keyword>
<dbReference type="GO" id="GO:0140359">
    <property type="term" value="F:ABC-type transporter activity"/>
    <property type="evidence" value="ECO:0007669"/>
    <property type="project" value="InterPro"/>
</dbReference>
<dbReference type="Gene3D" id="3.40.50.300">
    <property type="entry name" value="P-loop containing nucleotide triphosphate hydrolases"/>
    <property type="match status" value="1"/>
</dbReference>
<dbReference type="PANTHER" id="PTHR46743">
    <property type="entry name" value="TEICHOIC ACIDS EXPORT ATP-BINDING PROTEIN TAGH"/>
    <property type="match status" value="1"/>
</dbReference>
<gene>
    <name evidence="7" type="ORF">GFC01_03770</name>
</gene>
<dbReference type="PANTHER" id="PTHR46743:SF2">
    <property type="entry name" value="TEICHOIC ACIDS EXPORT ATP-BINDING PROTEIN TAGH"/>
    <property type="match status" value="1"/>
</dbReference>
<evidence type="ECO:0000256" key="5">
    <source>
        <dbReference type="SAM" id="MobiDB-lite"/>
    </source>
</evidence>
<reference evidence="7 8" key="1">
    <citation type="submission" date="2019-10" db="EMBL/GenBank/DDBJ databases">
        <title>Comparative genomics of sulfur disproportionating microorganisms.</title>
        <authorList>
            <person name="Ward L.M."/>
            <person name="Bertran E."/>
            <person name="Johnston D."/>
        </authorList>
    </citation>
    <scope>NUCLEOTIDE SEQUENCE [LARGE SCALE GENOMIC DNA]</scope>
    <source>
        <strain evidence="7 8">DSM 14055</strain>
    </source>
</reference>
<proteinExistence type="inferred from homology"/>
<name>A0A6N7IN84_9FIRM</name>
<feature type="domain" description="ABC transporter" evidence="6">
    <location>
        <begin position="24"/>
        <end position="246"/>
    </location>
</feature>
<comment type="caution">
    <text evidence="7">The sequence shown here is derived from an EMBL/GenBank/DDBJ whole genome shotgun (WGS) entry which is preliminary data.</text>
</comment>
<organism evidence="7 8">
    <name type="scientific">Desulfofundulus thermobenzoicus</name>
    <dbReference type="NCBI Taxonomy" id="29376"/>
    <lineage>
        <taxon>Bacteria</taxon>
        <taxon>Bacillati</taxon>
        <taxon>Bacillota</taxon>
        <taxon>Clostridia</taxon>
        <taxon>Eubacteriales</taxon>
        <taxon>Peptococcaceae</taxon>
        <taxon>Desulfofundulus</taxon>
    </lineage>
</organism>
<dbReference type="RefSeq" id="WP_152945325.1">
    <property type="nucleotide sequence ID" value="NZ_WHYR01000007.1"/>
</dbReference>
<dbReference type="InterPro" id="IPR027417">
    <property type="entry name" value="P-loop_NTPase"/>
</dbReference>
<dbReference type="EMBL" id="WHYR01000007">
    <property type="protein sequence ID" value="MQL51394.1"/>
    <property type="molecule type" value="Genomic_DNA"/>
</dbReference>
<dbReference type="GO" id="GO:0005524">
    <property type="term" value="F:ATP binding"/>
    <property type="evidence" value="ECO:0007669"/>
    <property type="project" value="UniProtKB-KW"/>
</dbReference>
<dbReference type="Gene3D" id="2.70.50.60">
    <property type="entry name" value="abc- transporter (atp binding component) like domain"/>
    <property type="match status" value="1"/>
</dbReference>
<keyword evidence="2" id="KW-0813">Transport</keyword>
<dbReference type="Pfam" id="PF14524">
    <property type="entry name" value="Wzt_C"/>
    <property type="match status" value="1"/>
</dbReference>
<dbReference type="Proteomes" id="UP000441717">
    <property type="component" value="Unassembled WGS sequence"/>
</dbReference>
<feature type="compositionally biased region" description="Basic and acidic residues" evidence="5">
    <location>
        <begin position="248"/>
        <end position="258"/>
    </location>
</feature>
<dbReference type="SMART" id="SM00382">
    <property type="entry name" value="AAA"/>
    <property type="match status" value="1"/>
</dbReference>
<feature type="region of interest" description="Disordered" evidence="5">
    <location>
        <begin position="248"/>
        <end position="274"/>
    </location>
</feature>
<evidence type="ECO:0000259" key="6">
    <source>
        <dbReference type="PROSITE" id="PS50893"/>
    </source>
</evidence>
<dbReference type="InterPro" id="IPR050683">
    <property type="entry name" value="Bact_Polysacc_Export_ATP-bd"/>
</dbReference>
<accession>A0A6N7IN84</accession>
<dbReference type="Pfam" id="PF00005">
    <property type="entry name" value="ABC_tran"/>
    <property type="match status" value="1"/>
</dbReference>
<dbReference type="CDD" id="cd10147">
    <property type="entry name" value="Wzt_C-like"/>
    <property type="match status" value="1"/>
</dbReference>
<evidence type="ECO:0000313" key="8">
    <source>
        <dbReference type="Proteomes" id="UP000441717"/>
    </source>
</evidence>
<dbReference type="GO" id="GO:0016887">
    <property type="term" value="F:ATP hydrolysis activity"/>
    <property type="evidence" value="ECO:0007669"/>
    <property type="project" value="InterPro"/>
</dbReference>
<evidence type="ECO:0000256" key="1">
    <source>
        <dbReference type="ARBA" id="ARBA00005417"/>
    </source>
</evidence>